<dbReference type="InterPro" id="IPR046523">
    <property type="entry name" value="UTP20_dom"/>
</dbReference>
<feature type="region of interest" description="Disordered" evidence="1">
    <location>
        <begin position="2296"/>
        <end position="2347"/>
    </location>
</feature>
<accession>A0ABR2JV24</accession>
<dbReference type="Gene3D" id="1.25.10.10">
    <property type="entry name" value="Leucine-rich Repeat Variant"/>
    <property type="match status" value="2"/>
</dbReference>
<dbReference type="InterPro" id="IPR011989">
    <property type="entry name" value="ARM-like"/>
</dbReference>
<proteinExistence type="predicted"/>
<dbReference type="PANTHER" id="PTHR17695">
    <property type="entry name" value="SMALL SUBUNIT PROCESSOME COMPONENT 20 HOMOLOG"/>
    <property type="match status" value="1"/>
</dbReference>
<sequence length="2347" mass="271752">MENDQDIIKNRHRFRTFAQQIALINPDINTAFELNQAKPGDSDSSTFFYTTMLSSLQRNFNQSYIELTNELLPISRTLHLILYNKDKIFQLIINYLKKPYSEIMGGIQNVLNLISQLARDLRNHFYPYFNEIFKNLANLFTPYDAQYIDDFFKCISFLLRYLQKYLIQDIENVLNLFVEFYFAQDKDFLRKLSAHCLAHLIKQSPSKKETHLLLFNIVSKFLSSDNQTSGKDNISNESININPNPTEEEDDSDDEDDNEQINPKKNKTYAVNMEVKKMTKREKVIQTLSFVLYYEIKNVQNSLWSNASELIAPFLQVREKFVYEAFLQMIEKVANHVTPLKPSNQKDVQKYLQSLSEKLPQINIVLTFRTFLILMDNKNQQNNNYARQQQTSLFQNSDILINVLSQSGKKCPIDILCQFLAKLNNFTIQEKDNKTISDIITFIISKSIENQNKSPVNIKNENIFDNCNYTFDTNFVLTELKDSKKIAEISSEEIVKYAELHFSEVLPFLNEIFTWSTPQSLQITDKLINKANEAFLSNRDTVIPLFKYLHNSATYEKVKSLKDLSLSEYGVLFTLMSLYDKDLLIDQPSKFIEYLLKKSGSDSINSEEALKILYHLLHTCSRLQPEWMKIDSQMFATLFDKINFNTPNKELQSIGSSILSLFLDKEKEIRFMNGDELIVKATESIFNLKIYTSETTRYGESMIDHLTTAIAKMRSIDRLFNVSLGFARCNYIRFRDFDSQLIAEIINFNPQKYGPLVTKELDNTFPWRRDPKTNADLFARTLFMGIQKAKYINEEIVNIIVRFCQYEAKSNEDEEEIVKTKVSLLDTLAEISKDPKYNDKVEEIGFEFLKSINGQIRKASLGILYNIKIVPISTLNIQKKEKIKSVLDVFVNGENIPNLVTFSDFLEEFKFHRPFLTKVAVYLSIGTVREFLSEKKRMKNKYRTISSQLLQALSYLETEEISPLIQSFLVPNPTASDYRRFPKYFVPMIKRIPMHLGPFLDGIIKFLLTSLERSSINTREMNNSMNACSLFFESFSGYENFAQDCLSVLDKRLTSQQQSVIRLTKAISAQFPSLFSNHDEAVEKIIAKLKEKATPDLIEIITRIITEIPKYHDNVIDTFKDILTNSKLMKSEKIWQSFNIFLSFMKESFATPKFIDLLITFLVNYRHIETIPIAHGITLSKEQFSDLSKLIAYPLTPEFRTELIPLIAESIEEKYSEAFLKLNKDDLSEKALTYRSLDSAGDFSFIFALQSFSDLQLDDFSLRAATVGFLSRVIQHTPSIVTDYVLPAIKFHVKKEHSRIPPNEILIILNTIIKTVPDINLPMIRILSEQPFFLSLGSFDPKIREDAIEKFTAVVKEKDDWDTAEVSEIVFPLIAQLSTTEGIENALSCLCNYANETVIKRLLRRLIRSINHGSTIHLLVALCKANAFQPNDVVPELLKIIVDPKKPPAIQLRLIPALLSVDHSKNVVHQIIASIAPKLPSKKEEKRKIGQQSLTELVKTLSKDDYFILFQDLRNFLKEGRQIPVLFISLNNMLVNAVNGQGSFDSFITLFSDVLLEDIFGYMGEMRKQKGSEIPEAKKCMSFDSFKYLAKYVTFKPTSRDLIDSILNKFKTLRTIDQSKGARRIILFISQGFVDNETVDAETLVNTIGYLLDLSDEIKKEDEKREQQKNDERVAYGKKYEEDFFIEKPKRSAEENDGTNEITKKLGNNYLPSLMAVSLLNVFFERDLFDVNDKAQVDLLETLLKRLWDFIKRAKDTETLIISLSILEHYITLPSFVKFLPDVLSFLTDTLRTLKNASDSFGQAVFKLLTEILTNFDKIELPTQFTRALVIFCGGQLDVHDSCDAVFDVLKLVMTRRKDIPEIYDQAQPALEIVIRALSPKVRKRAALFVSQFMSTYKMSEDRFRKLLKFALANLSSPKATGRRSLLTFLSHLIDECPMEEILDKYTELILVYLGARIANETDERIIPKLRKVIGKKLFLKVSPSRFYSMWNLMIKWCSSDGKQVRTGLLLLAVCVEYCASAFSNLFDSLQQVVEAHIDSENYKIKIAAVELHRQIVLANQSSQKENQNENEDENSFQLQLLSVDKLIELVKQKETTKTGCELLNWYLAEYFELFNPDDEGLAKISDEMINVIISYHAMYKEASESLYLALSNFKDLSNVNFFFDNNKEVIYSIFTEEFGSTSVEKTIIAIMRIFVLLIFNIVDENLINEDFDIILKNVLLFIWRAQEYSKDLDEEESKKKRNEFRDSTDKALESVRHKVDVDTFTRIWTSILEEDKERKKREMIERQVEEELEPEAYRKRVQEEREKKREEERRKRYLNDGQKATLHPFGIDGKRVESVPLAPEFQ</sequence>
<dbReference type="Proteomes" id="UP001470230">
    <property type="component" value="Unassembled WGS sequence"/>
</dbReference>
<organism evidence="3 4">
    <name type="scientific">Tritrichomonas musculus</name>
    <dbReference type="NCBI Taxonomy" id="1915356"/>
    <lineage>
        <taxon>Eukaryota</taxon>
        <taxon>Metamonada</taxon>
        <taxon>Parabasalia</taxon>
        <taxon>Tritrichomonadida</taxon>
        <taxon>Tritrichomonadidae</taxon>
        <taxon>Tritrichomonas</taxon>
    </lineage>
</organism>
<dbReference type="SUPFAM" id="SSF48371">
    <property type="entry name" value="ARM repeat"/>
    <property type="match status" value="4"/>
</dbReference>
<dbReference type="InterPro" id="IPR016024">
    <property type="entry name" value="ARM-type_fold"/>
</dbReference>
<feature type="compositionally biased region" description="Basic and acidic residues" evidence="1">
    <location>
        <begin position="2296"/>
        <end position="2319"/>
    </location>
</feature>
<feature type="domain" description="U3 small nucleolar RNA-associated protein 20" evidence="2">
    <location>
        <begin position="1458"/>
        <end position="1647"/>
    </location>
</feature>
<protein>
    <recommendedName>
        <fullName evidence="2">U3 small nucleolar RNA-associated protein 20 domain-containing protein</fullName>
    </recommendedName>
</protein>
<evidence type="ECO:0000256" key="1">
    <source>
        <dbReference type="SAM" id="MobiDB-lite"/>
    </source>
</evidence>
<feature type="compositionally biased region" description="Acidic residues" evidence="1">
    <location>
        <begin position="246"/>
        <end position="259"/>
    </location>
</feature>
<dbReference type="PANTHER" id="PTHR17695:SF11">
    <property type="entry name" value="SMALL SUBUNIT PROCESSOME COMPONENT 20 HOMOLOG"/>
    <property type="match status" value="1"/>
</dbReference>
<dbReference type="InterPro" id="IPR052575">
    <property type="entry name" value="SSU_processome_comp_20"/>
</dbReference>
<evidence type="ECO:0000259" key="2">
    <source>
        <dbReference type="Pfam" id="PF20416"/>
    </source>
</evidence>
<keyword evidence="4" id="KW-1185">Reference proteome</keyword>
<dbReference type="EMBL" id="JAPFFF010000009">
    <property type="protein sequence ID" value="KAK8882734.1"/>
    <property type="molecule type" value="Genomic_DNA"/>
</dbReference>
<dbReference type="Pfam" id="PF20416">
    <property type="entry name" value="UTP20"/>
    <property type="match status" value="1"/>
</dbReference>
<gene>
    <name evidence="3" type="ORF">M9Y10_045375</name>
</gene>
<evidence type="ECO:0000313" key="3">
    <source>
        <dbReference type="EMBL" id="KAK8882734.1"/>
    </source>
</evidence>
<reference evidence="3 4" key="1">
    <citation type="submission" date="2024-04" db="EMBL/GenBank/DDBJ databases">
        <title>Tritrichomonas musculus Genome.</title>
        <authorList>
            <person name="Alves-Ferreira E."/>
            <person name="Grigg M."/>
            <person name="Lorenzi H."/>
            <person name="Galac M."/>
        </authorList>
    </citation>
    <scope>NUCLEOTIDE SEQUENCE [LARGE SCALE GENOMIC DNA]</scope>
    <source>
        <strain evidence="3 4">EAF2021</strain>
    </source>
</reference>
<name>A0ABR2JV24_9EUKA</name>
<feature type="region of interest" description="Disordered" evidence="1">
    <location>
        <begin position="225"/>
        <end position="267"/>
    </location>
</feature>
<feature type="compositionally biased region" description="Low complexity" evidence="1">
    <location>
        <begin position="232"/>
        <end position="245"/>
    </location>
</feature>
<evidence type="ECO:0000313" key="4">
    <source>
        <dbReference type="Proteomes" id="UP001470230"/>
    </source>
</evidence>
<comment type="caution">
    <text evidence="3">The sequence shown here is derived from an EMBL/GenBank/DDBJ whole genome shotgun (WGS) entry which is preliminary data.</text>
</comment>